<dbReference type="InterPro" id="IPR043128">
    <property type="entry name" value="Rev_trsase/Diguanyl_cyclase"/>
</dbReference>
<evidence type="ECO:0000259" key="4">
    <source>
        <dbReference type="PROSITE" id="PS50887"/>
    </source>
</evidence>
<dbReference type="InterPro" id="IPR013767">
    <property type="entry name" value="PAS_fold"/>
</dbReference>
<dbReference type="PANTHER" id="PTHR43155">
    <property type="entry name" value="CYCLIC DI-GMP PHOSPHODIESTERASE PA4108-RELATED"/>
    <property type="match status" value="1"/>
</dbReference>
<keyword evidence="1" id="KW-1133">Transmembrane helix</keyword>
<dbReference type="GO" id="GO:0071111">
    <property type="term" value="F:cyclic-guanylate-specific phosphodiesterase activity"/>
    <property type="evidence" value="ECO:0007669"/>
    <property type="project" value="UniProtKB-EC"/>
</dbReference>
<feature type="domain" description="PAS" evidence="2">
    <location>
        <begin position="166"/>
        <end position="237"/>
    </location>
</feature>
<proteinExistence type="predicted"/>
<sequence length="755" mass="86671">MLNLWLSIALIVLIILFFLILIHLIRKKNKELKVLNSYLHLRNEFFTEVFKNTQDGILIINQKGQILNVNESLRRMFDVENLEIMGSVVSDVMIVTDKEEFRKIYNEILEGRTVISDISCFRKDGSPIQVRMMAFPLKIEPGETRICILLNDLANTKSSLKDLELQKVYFRKLFENSPEAICILDTEDKFIDVNCAFEKVFGYSKEELIGSTINDKIVALEQIDKATELSKKVIKGNIVEYDTLRSRKDGSFVHVHILGYPLIFEDKRIGLFGIYKDITEQKRAEEALKASEHTFRTLFEGSSDAILILDDNKFIDCNPATIGLLGYDSKGSIIGKSFWELSPPFQAKGVSSQEKAMEIIKTTRRNKKFEWLLKKKDGTIIPGEVMLTSILINEKRVFHVLWRDISERKKMERRFEFLSYRDFLTGLYNRRFFEEELKRLDVQRNYPLTVVFVDVNGLKLINDSFGHSMGDQLLKTVAEVIKGSCRSDDIIARLGGDEFVLLLPKTSASETDQILKRIKTRALEEKVGSIALSVSFGYETKTHKGENIYEILKKAEDYMYKKKLFESPSMRGKTIKAIISTLHEKNKREEQHSHRVSALCERIGKALDLPEGQIEELKTVGLLHDIGKIAVEEAILNKPGKLTDDEWEEIKKHPEIGYRILSTVNDMSEMADYVLSHHERWDGKGYPKGLKGIAIPLQSRIIAIADTYDAMTSERSYRKALPETIALRELKINAGVQFDPQLVEIFLHDVENYSA</sequence>
<dbReference type="NCBIfam" id="TIGR00229">
    <property type="entry name" value="sensory_box"/>
    <property type="match status" value="3"/>
</dbReference>
<dbReference type="PROSITE" id="PS50113">
    <property type="entry name" value="PAC"/>
    <property type="match status" value="1"/>
</dbReference>
<dbReference type="AlphaFoldDB" id="A0A0J1IPH3"/>
<dbReference type="RefSeq" id="WP_083995938.1">
    <property type="nucleotide sequence ID" value="NZ_LDZY01000004.1"/>
</dbReference>
<dbReference type="STRING" id="476652.DEAC_c12770"/>
<evidence type="ECO:0000313" key="6">
    <source>
        <dbReference type="EMBL" id="KLU66611.1"/>
    </source>
</evidence>
<protein>
    <submittedName>
        <fullName evidence="6">Cyclic di-GMP phosphodiesterase response regulator RpfG</fullName>
        <ecNumber evidence="6">3.1.4.52</ecNumber>
    </submittedName>
</protein>
<feature type="domain" description="HD-GYP" evidence="5">
    <location>
        <begin position="567"/>
        <end position="755"/>
    </location>
</feature>
<evidence type="ECO:0000259" key="2">
    <source>
        <dbReference type="PROSITE" id="PS50112"/>
    </source>
</evidence>
<dbReference type="InterPro" id="IPR000160">
    <property type="entry name" value="GGDEF_dom"/>
</dbReference>
<dbReference type="SUPFAM" id="SSF55073">
    <property type="entry name" value="Nucleotide cyclase"/>
    <property type="match status" value="1"/>
</dbReference>
<feature type="domain" description="PAC" evidence="3">
    <location>
        <begin position="237"/>
        <end position="290"/>
    </location>
</feature>
<evidence type="ECO:0000259" key="3">
    <source>
        <dbReference type="PROSITE" id="PS50113"/>
    </source>
</evidence>
<dbReference type="SUPFAM" id="SSF109604">
    <property type="entry name" value="HD-domain/PDEase-like"/>
    <property type="match status" value="1"/>
</dbReference>
<dbReference type="EC" id="3.1.4.52" evidence="6"/>
<keyword evidence="6" id="KW-0378">Hydrolase</keyword>
<dbReference type="Pfam" id="PF00990">
    <property type="entry name" value="GGDEF"/>
    <property type="match status" value="1"/>
</dbReference>
<dbReference type="Proteomes" id="UP000036356">
    <property type="component" value="Unassembled WGS sequence"/>
</dbReference>
<dbReference type="SMART" id="SM00086">
    <property type="entry name" value="PAC"/>
    <property type="match status" value="2"/>
</dbReference>
<dbReference type="NCBIfam" id="TIGR00254">
    <property type="entry name" value="GGDEF"/>
    <property type="match status" value="1"/>
</dbReference>
<dbReference type="Pfam" id="PF00989">
    <property type="entry name" value="PAS"/>
    <property type="match status" value="1"/>
</dbReference>
<reference evidence="6 7" key="1">
    <citation type="submission" date="2015-06" db="EMBL/GenBank/DDBJ databases">
        <title>Draft genome of the moderately acidophilic sulfate reducer Candidatus Desulfosporosinus acididurans strain M1.</title>
        <authorList>
            <person name="Poehlein A."/>
            <person name="Petzsch P."/>
            <person name="Johnson B.D."/>
            <person name="Schloemann M."/>
            <person name="Daniel R."/>
            <person name="Muehling M."/>
        </authorList>
    </citation>
    <scope>NUCLEOTIDE SEQUENCE [LARGE SCALE GENOMIC DNA]</scope>
    <source>
        <strain evidence="6 7">M1</strain>
    </source>
</reference>
<evidence type="ECO:0000256" key="1">
    <source>
        <dbReference type="SAM" id="Phobius"/>
    </source>
</evidence>
<dbReference type="CDD" id="cd00077">
    <property type="entry name" value="HDc"/>
    <property type="match status" value="1"/>
</dbReference>
<dbReference type="PROSITE" id="PS50112">
    <property type="entry name" value="PAS"/>
    <property type="match status" value="2"/>
</dbReference>
<dbReference type="EMBL" id="LDZY01000004">
    <property type="protein sequence ID" value="KLU66611.1"/>
    <property type="molecule type" value="Genomic_DNA"/>
</dbReference>
<keyword evidence="1" id="KW-0472">Membrane</keyword>
<keyword evidence="7" id="KW-1185">Reference proteome</keyword>
<accession>A0A0J1IPH3</accession>
<dbReference type="GO" id="GO:0006355">
    <property type="term" value="P:regulation of DNA-templated transcription"/>
    <property type="evidence" value="ECO:0007669"/>
    <property type="project" value="InterPro"/>
</dbReference>
<dbReference type="CDD" id="cd01949">
    <property type="entry name" value="GGDEF"/>
    <property type="match status" value="1"/>
</dbReference>
<feature type="transmembrane region" description="Helical" evidence="1">
    <location>
        <begin position="6"/>
        <end position="25"/>
    </location>
</feature>
<evidence type="ECO:0000259" key="5">
    <source>
        <dbReference type="PROSITE" id="PS51832"/>
    </source>
</evidence>
<dbReference type="Pfam" id="PF13487">
    <property type="entry name" value="HD_5"/>
    <property type="match status" value="1"/>
</dbReference>
<dbReference type="Pfam" id="PF13426">
    <property type="entry name" value="PAS_9"/>
    <property type="match status" value="2"/>
</dbReference>
<dbReference type="Gene3D" id="3.30.70.270">
    <property type="match status" value="1"/>
</dbReference>
<dbReference type="InterPro" id="IPR000700">
    <property type="entry name" value="PAS-assoc_C"/>
</dbReference>
<keyword evidence="1" id="KW-0812">Transmembrane</keyword>
<dbReference type="SUPFAM" id="SSF55785">
    <property type="entry name" value="PYP-like sensor domain (PAS domain)"/>
    <property type="match status" value="3"/>
</dbReference>
<dbReference type="Gene3D" id="3.30.450.20">
    <property type="entry name" value="PAS domain"/>
    <property type="match status" value="3"/>
</dbReference>
<name>A0A0J1IPH3_9FIRM</name>
<dbReference type="PATRIC" id="fig|476652.3.peg.1313"/>
<dbReference type="InterPro" id="IPR000014">
    <property type="entry name" value="PAS"/>
</dbReference>
<evidence type="ECO:0000313" key="7">
    <source>
        <dbReference type="Proteomes" id="UP000036356"/>
    </source>
</evidence>
<dbReference type="SMART" id="SM00471">
    <property type="entry name" value="HDc"/>
    <property type="match status" value="1"/>
</dbReference>
<dbReference type="CDD" id="cd00130">
    <property type="entry name" value="PAS"/>
    <property type="match status" value="3"/>
</dbReference>
<dbReference type="InterPro" id="IPR035965">
    <property type="entry name" value="PAS-like_dom_sf"/>
</dbReference>
<feature type="domain" description="PAS" evidence="2">
    <location>
        <begin position="42"/>
        <end position="112"/>
    </location>
</feature>
<dbReference type="PROSITE" id="PS51832">
    <property type="entry name" value="HD_GYP"/>
    <property type="match status" value="1"/>
</dbReference>
<comment type="caution">
    <text evidence="6">The sequence shown here is derived from an EMBL/GenBank/DDBJ whole genome shotgun (WGS) entry which is preliminary data.</text>
</comment>
<dbReference type="InterPro" id="IPR037522">
    <property type="entry name" value="HD_GYP_dom"/>
</dbReference>
<organism evidence="6 7">
    <name type="scientific">Desulfosporosinus acididurans</name>
    <dbReference type="NCBI Taxonomy" id="476652"/>
    <lineage>
        <taxon>Bacteria</taxon>
        <taxon>Bacillati</taxon>
        <taxon>Bacillota</taxon>
        <taxon>Clostridia</taxon>
        <taxon>Eubacteriales</taxon>
        <taxon>Desulfitobacteriaceae</taxon>
        <taxon>Desulfosporosinus</taxon>
    </lineage>
</organism>
<dbReference type="SMART" id="SM00267">
    <property type="entry name" value="GGDEF"/>
    <property type="match status" value="1"/>
</dbReference>
<dbReference type="PROSITE" id="PS50887">
    <property type="entry name" value="GGDEF"/>
    <property type="match status" value="1"/>
</dbReference>
<gene>
    <name evidence="6" type="primary">rpfG_5</name>
    <name evidence="6" type="ORF">DEAC_c12770</name>
</gene>
<dbReference type="InterPro" id="IPR003607">
    <property type="entry name" value="HD/PDEase_dom"/>
</dbReference>
<feature type="domain" description="GGDEF" evidence="4">
    <location>
        <begin position="446"/>
        <end position="581"/>
    </location>
</feature>
<dbReference type="InterPro" id="IPR029787">
    <property type="entry name" value="Nucleotide_cyclase"/>
</dbReference>
<dbReference type="SMART" id="SM00091">
    <property type="entry name" value="PAS"/>
    <property type="match status" value="3"/>
</dbReference>
<dbReference type="InterPro" id="IPR001610">
    <property type="entry name" value="PAC"/>
</dbReference>
<dbReference type="Gene3D" id="1.10.3210.10">
    <property type="entry name" value="Hypothetical protein af1432"/>
    <property type="match status" value="1"/>
</dbReference>
<dbReference type="PANTHER" id="PTHR43155:SF2">
    <property type="entry name" value="CYCLIC DI-GMP PHOSPHODIESTERASE PA4108"/>
    <property type="match status" value="1"/>
</dbReference>